<dbReference type="Pfam" id="PF02737">
    <property type="entry name" value="3HCDH_N"/>
    <property type="match status" value="1"/>
</dbReference>
<comment type="pathway">
    <text evidence="2">Lipid metabolism; fatty acid beta-oxidation.</text>
</comment>
<evidence type="ECO:0000256" key="9">
    <source>
        <dbReference type="ARBA" id="ARBA00023098"/>
    </source>
</evidence>
<keyword evidence="12" id="KW-0456">Lyase</keyword>
<evidence type="ECO:0000256" key="14">
    <source>
        <dbReference type="ARBA" id="ARBA00049556"/>
    </source>
</evidence>
<dbReference type="InterPro" id="IPR006108">
    <property type="entry name" value="3HC_DH_C"/>
</dbReference>
<keyword evidence="8" id="KW-0520">NAD</keyword>
<evidence type="ECO:0000256" key="12">
    <source>
        <dbReference type="ARBA" id="ARBA00023239"/>
    </source>
</evidence>
<evidence type="ECO:0000256" key="7">
    <source>
        <dbReference type="ARBA" id="ARBA00023002"/>
    </source>
</evidence>
<dbReference type="AlphaFoldDB" id="A0A4U7MYK2"/>
<evidence type="ECO:0000256" key="4">
    <source>
        <dbReference type="ARBA" id="ARBA00011245"/>
    </source>
</evidence>
<keyword evidence="7" id="KW-0560">Oxidoreductase</keyword>
<organism evidence="18 19">
    <name type="scientific">Shimia litoralis</name>
    <dbReference type="NCBI Taxonomy" id="420403"/>
    <lineage>
        <taxon>Bacteria</taxon>
        <taxon>Pseudomonadati</taxon>
        <taxon>Pseudomonadota</taxon>
        <taxon>Alphaproteobacteria</taxon>
        <taxon>Rhodobacterales</taxon>
        <taxon>Roseobacteraceae</taxon>
    </lineage>
</organism>
<dbReference type="PANTHER" id="PTHR23309:SF49">
    <property type="entry name" value="PEROXISOMAL BIFUNCTIONAL ENZYME"/>
    <property type="match status" value="1"/>
</dbReference>
<dbReference type="Proteomes" id="UP000306575">
    <property type="component" value="Unassembled WGS sequence"/>
</dbReference>
<reference evidence="18 19" key="1">
    <citation type="submission" date="2019-04" db="EMBL/GenBank/DDBJ databases">
        <title>Genome sequence of Pelagicola litoralis CL-ES2.</title>
        <authorList>
            <person name="Cao J."/>
        </authorList>
    </citation>
    <scope>NUCLEOTIDE SEQUENCE [LARGE SCALE GENOMIC DNA]</scope>
    <source>
        <strain evidence="18 19">CL-ES2</strain>
    </source>
</reference>
<comment type="subcellular location">
    <subcellularLocation>
        <location evidence="1">Peroxisome</location>
    </subcellularLocation>
</comment>
<dbReference type="CDD" id="cd06558">
    <property type="entry name" value="crotonase-like"/>
    <property type="match status" value="1"/>
</dbReference>
<dbReference type="UniPathway" id="UPA00659"/>
<evidence type="ECO:0000256" key="15">
    <source>
        <dbReference type="RuleBase" id="RU003707"/>
    </source>
</evidence>
<name>A0A4U7MYK2_9RHOB</name>
<feature type="domain" description="3-hydroxyacyl-CoA dehydrogenase NAD binding" evidence="17">
    <location>
        <begin position="294"/>
        <end position="470"/>
    </location>
</feature>
<feature type="domain" description="3-hydroxyacyl-CoA dehydrogenase C-terminal" evidence="16">
    <location>
        <begin position="605"/>
        <end position="690"/>
    </location>
</feature>
<dbReference type="InterPro" id="IPR001753">
    <property type="entry name" value="Enoyl-CoA_hydra/iso"/>
</dbReference>
<comment type="similarity">
    <text evidence="3">In the N-terminal section; belongs to the enoyl-CoA hydratase/isomerase family.</text>
</comment>
<dbReference type="Gene3D" id="1.10.1040.50">
    <property type="match status" value="1"/>
</dbReference>
<comment type="catalytic activity">
    <reaction evidence="14">
        <text>a (3S)-3-hydroxyacyl-CoA + NAD(+) = a 3-oxoacyl-CoA + NADH + H(+)</text>
        <dbReference type="Rhea" id="RHEA:22432"/>
        <dbReference type="ChEBI" id="CHEBI:15378"/>
        <dbReference type="ChEBI" id="CHEBI:57318"/>
        <dbReference type="ChEBI" id="CHEBI:57540"/>
        <dbReference type="ChEBI" id="CHEBI:57945"/>
        <dbReference type="ChEBI" id="CHEBI:90726"/>
        <dbReference type="EC" id="1.1.1.35"/>
    </reaction>
</comment>
<keyword evidence="10" id="KW-0576">Peroxisome</keyword>
<dbReference type="PANTHER" id="PTHR23309">
    <property type="entry name" value="3-HYDROXYACYL-COA DEHYROGENASE"/>
    <property type="match status" value="1"/>
</dbReference>
<dbReference type="GO" id="GO:0006635">
    <property type="term" value="P:fatty acid beta-oxidation"/>
    <property type="evidence" value="ECO:0007669"/>
    <property type="project" value="UniProtKB-UniPathway"/>
</dbReference>
<protein>
    <submittedName>
        <fullName evidence="18">3-hydroxyacyl-CoA dehydrogenase</fullName>
    </submittedName>
</protein>
<dbReference type="Pfam" id="PF00378">
    <property type="entry name" value="ECH_1"/>
    <property type="match status" value="1"/>
</dbReference>
<evidence type="ECO:0000256" key="11">
    <source>
        <dbReference type="ARBA" id="ARBA00023235"/>
    </source>
</evidence>
<dbReference type="InterPro" id="IPR018376">
    <property type="entry name" value="Enoyl-CoA_hyd/isom_CS"/>
</dbReference>
<keyword evidence="9" id="KW-0443">Lipid metabolism</keyword>
<evidence type="ECO:0000256" key="3">
    <source>
        <dbReference type="ARBA" id="ARBA00008750"/>
    </source>
</evidence>
<evidence type="ECO:0000256" key="13">
    <source>
        <dbReference type="ARBA" id="ARBA00023268"/>
    </source>
</evidence>
<evidence type="ECO:0000313" key="18">
    <source>
        <dbReference type="EMBL" id="TKZ18113.1"/>
    </source>
</evidence>
<dbReference type="EMBL" id="SULI01000017">
    <property type="protein sequence ID" value="TKZ18113.1"/>
    <property type="molecule type" value="Genomic_DNA"/>
</dbReference>
<comment type="similarity">
    <text evidence="15">Belongs to the enoyl-CoA hydratase/isomerase family.</text>
</comment>
<dbReference type="InterPro" id="IPR029045">
    <property type="entry name" value="ClpP/crotonase-like_dom_sf"/>
</dbReference>
<dbReference type="FunFam" id="3.40.50.720:FF:000009">
    <property type="entry name" value="Fatty oxidation complex, alpha subunit"/>
    <property type="match status" value="1"/>
</dbReference>
<gene>
    <name evidence="18" type="ORF">FAP39_13060</name>
</gene>
<evidence type="ECO:0000256" key="2">
    <source>
        <dbReference type="ARBA" id="ARBA00005005"/>
    </source>
</evidence>
<proteinExistence type="inferred from homology"/>
<sequence>MSAPVIMTVENGIAVIEINNPPVNALSQAVRSGLIECVREADADGAVDAIVIYGAGRTFIAGADIKEFGKPPQEPHLPPLISEMEAVSTPTVAALHGTALGGGLETALGSHYRIALASARFGLPEVKLGLLPGAGGTQRLPRVIPVAKAADMITSGAMIGAKEALDLGLIDEIAEGDDIRAAGIAFAQDLVKAGKGPRPTNARPCNPVTSDEMAAIRAKVTKAARGLMAPVSCITALEAAVSMPFEDGLKRERELFMELMQTDQRSAMIHVFFAERKVGKIAEIEGVAPRDISQVGVIGGGTMGSGIATSALLAGLEVILAERDDAAAARALETVGKNLSGAVKRGKLSQAKYDAIMADQFRTTLDYADFSNADLVIEAVFESMEVKQDVFGKLDAICKPGAILASNTSYLNINDIAAMTKRPQDVVGLHFFSPAHVMKLLEVVVADKTAPDVVASGFALGKRMGKIAVRSGVCDGFIGNRIMNAYAKAINGTVLAGASPYDVDRAMENFGLAMGLFSVADLAGLDIGWANRKRMAPNRDPRERYAEFADKICELGRYGRKTGRGFYVYEEGKRGGTPDPEVLEVIAQERAAKGIQPTEMSDQDIIDRYMAAMINEAARIVGEGIAQRPLDVDITLLNGYGFPRWRGGPMQYADTVGLEKVLNDIKTYQKEDDYFWQPAPLLEQLVAEGKTFSSLNG</sequence>
<keyword evidence="6" id="KW-0442">Lipid degradation</keyword>
<keyword evidence="13" id="KW-0511">Multifunctional enzyme</keyword>
<accession>A0A4U7MYK2</accession>
<dbReference type="SUPFAM" id="SSF48179">
    <property type="entry name" value="6-phosphogluconate dehydrogenase C-terminal domain-like"/>
    <property type="match status" value="2"/>
</dbReference>
<dbReference type="Gene3D" id="3.90.226.10">
    <property type="entry name" value="2-enoyl-CoA Hydratase, Chain A, domain 1"/>
    <property type="match status" value="1"/>
</dbReference>
<evidence type="ECO:0000313" key="19">
    <source>
        <dbReference type="Proteomes" id="UP000306575"/>
    </source>
</evidence>
<dbReference type="InterPro" id="IPR008927">
    <property type="entry name" value="6-PGluconate_DH-like_C_sf"/>
</dbReference>
<evidence type="ECO:0000259" key="16">
    <source>
        <dbReference type="Pfam" id="PF00725"/>
    </source>
</evidence>
<dbReference type="GO" id="GO:0016853">
    <property type="term" value="F:isomerase activity"/>
    <property type="evidence" value="ECO:0007669"/>
    <property type="project" value="UniProtKB-KW"/>
</dbReference>
<dbReference type="Gene3D" id="3.40.50.720">
    <property type="entry name" value="NAD(P)-binding Rossmann-like Domain"/>
    <property type="match status" value="1"/>
</dbReference>
<dbReference type="FunFam" id="1.10.1040.50:FF:000006">
    <property type="entry name" value="Peroxisomal bifunctional enzyme"/>
    <property type="match status" value="1"/>
</dbReference>
<evidence type="ECO:0000256" key="1">
    <source>
        <dbReference type="ARBA" id="ARBA00004275"/>
    </source>
</evidence>
<comment type="subunit">
    <text evidence="4">Monomer.</text>
</comment>
<comment type="caution">
    <text evidence="18">The sequence shown here is derived from an EMBL/GenBank/DDBJ whole genome shotgun (WGS) entry which is preliminary data.</text>
</comment>
<dbReference type="InterPro" id="IPR036291">
    <property type="entry name" value="NAD(P)-bd_dom_sf"/>
</dbReference>
<dbReference type="PROSITE" id="PS00166">
    <property type="entry name" value="ENOYL_COA_HYDRATASE"/>
    <property type="match status" value="1"/>
</dbReference>
<dbReference type="GO" id="GO:0003857">
    <property type="term" value="F:(3S)-3-hydroxyacyl-CoA dehydrogenase (NAD+) activity"/>
    <property type="evidence" value="ECO:0007669"/>
    <property type="project" value="UniProtKB-EC"/>
</dbReference>
<dbReference type="InterPro" id="IPR006176">
    <property type="entry name" value="3-OHacyl-CoA_DH_NAD-bd"/>
</dbReference>
<evidence type="ECO:0000256" key="8">
    <source>
        <dbReference type="ARBA" id="ARBA00023027"/>
    </source>
</evidence>
<keyword evidence="19" id="KW-1185">Reference proteome</keyword>
<keyword evidence="5" id="KW-0276">Fatty acid metabolism</keyword>
<dbReference type="Pfam" id="PF00725">
    <property type="entry name" value="3HCDH"/>
    <property type="match status" value="2"/>
</dbReference>
<dbReference type="OrthoDB" id="9771883at2"/>
<dbReference type="SUPFAM" id="SSF51735">
    <property type="entry name" value="NAD(P)-binding Rossmann-fold domains"/>
    <property type="match status" value="1"/>
</dbReference>
<keyword evidence="11" id="KW-0413">Isomerase</keyword>
<dbReference type="SUPFAM" id="SSF52096">
    <property type="entry name" value="ClpP/crotonase"/>
    <property type="match status" value="1"/>
</dbReference>
<evidence type="ECO:0000259" key="17">
    <source>
        <dbReference type="Pfam" id="PF02737"/>
    </source>
</evidence>
<dbReference type="RefSeq" id="WP_138016842.1">
    <property type="nucleotide sequence ID" value="NZ_SULI01000017.1"/>
</dbReference>
<evidence type="ECO:0000256" key="5">
    <source>
        <dbReference type="ARBA" id="ARBA00022832"/>
    </source>
</evidence>
<dbReference type="GO" id="GO:0070403">
    <property type="term" value="F:NAD+ binding"/>
    <property type="evidence" value="ECO:0007669"/>
    <property type="project" value="InterPro"/>
</dbReference>
<evidence type="ECO:0000256" key="6">
    <source>
        <dbReference type="ARBA" id="ARBA00022963"/>
    </source>
</evidence>
<evidence type="ECO:0000256" key="10">
    <source>
        <dbReference type="ARBA" id="ARBA00023140"/>
    </source>
</evidence>
<feature type="domain" description="3-hydroxyacyl-CoA dehydrogenase C-terminal" evidence="16">
    <location>
        <begin position="476"/>
        <end position="569"/>
    </location>
</feature>
<dbReference type="GO" id="GO:0004300">
    <property type="term" value="F:enoyl-CoA hydratase activity"/>
    <property type="evidence" value="ECO:0007669"/>
    <property type="project" value="UniProtKB-ARBA"/>
</dbReference>